<evidence type="ECO:0000313" key="1">
    <source>
        <dbReference type="EMBL" id="ACJ83429.1"/>
    </source>
</evidence>
<reference evidence="1" key="1">
    <citation type="submission" date="2008-12" db="EMBL/GenBank/DDBJ databases">
        <title>Medicago truncatula full length cdna cloning project.</title>
        <authorList>
            <person name="Moskal W."/>
            <person name="Chan A."/>
            <person name="Cheung F."/>
            <person name="Xiao Y."/>
            <person name="Town C.D."/>
        </authorList>
    </citation>
    <scope>NUCLEOTIDE SEQUENCE</scope>
</reference>
<sequence>MLFSCRKETKKYQKQENKLPGTLSFQQLSFDGYQMYSKNSSKPKGFCRVLASDQGFLSCGC</sequence>
<accession>B7FFL6</accession>
<organism evidence="1">
    <name type="scientific">Medicago truncatula</name>
    <name type="common">Barrel medic</name>
    <name type="synonym">Medicago tribuloides</name>
    <dbReference type="NCBI Taxonomy" id="3880"/>
    <lineage>
        <taxon>Eukaryota</taxon>
        <taxon>Viridiplantae</taxon>
        <taxon>Streptophyta</taxon>
        <taxon>Embryophyta</taxon>
        <taxon>Tracheophyta</taxon>
        <taxon>Spermatophyta</taxon>
        <taxon>Magnoliopsida</taxon>
        <taxon>eudicotyledons</taxon>
        <taxon>Gunneridae</taxon>
        <taxon>Pentapetalae</taxon>
        <taxon>rosids</taxon>
        <taxon>fabids</taxon>
        <taxon>Fabales</taxon>
        <taxon>Fabaceae</taxon>
        <taxon>Papilionoideae</taxon>
        <taxon>50 kb inversion clade</taxon>
        <taxon>NPAAA clade</taxon>
        <taxon>Hologalegina</taxon>
        <taxon>IRL clade</taxon>
        <taxon>Trifolieae</taxon>
        <taxon>Medicago</taxon>
    </lineage>
</organism>
<protein>
    <submittedName>
        <fullName evidence="1">Uncharacterized protein</fullName>
    </submittedName>
</protein>
<proteinExistence type="evidence at transcript level"/>
<dbReference type="EMBL" id="BT050760">
    <property type="protein sequence ID" value="ACJ83429.1"/>
    <property type="molecule type" value="mRNA"/>
</dbReference>
<dbReference type="AlphaFoldDB" id="B7FFL6"/>
<name>B7FFL6_MEDTR</name>